<dbReference type="eggNOG" id="ENOG502RCAH">
    <property type="taxonomic scope" value="Eukaryota"/>
</dbReference>
<protein>
    <submittedName>
        <fullName evidence="3">Uncharacterized protein</fullName>
    </submittedName>
</protein>
<gene>
    <name evidence="3" type="ORF">DDB_G0288947</name>
</gene>
<dbReference type="PaxDb" id="44689-DDB0233866"/>
<sequence length="1471" mass="172398">MIEINKLKSFEEDKQNIFQTFLTSENDTNLLFTTAKKFLENKNPEPTLTIKICEKIHKIYEEKEIQNKKINSIIQEEENWKLSISKELQNKHHDYKEELEKIQKNKDFYDFLPTSIKSNVLEYQRKMLDVSMLMVKSAYHIYDDSMIRLKTPKAQQQQDKMDIDSNENEDQAIDSKQLENDYLLSFNKVLNQAIKDIIPSFSIEIAKFLKEKNLPTICTRVCKELAIKISNERKVERETLKKSDCGDLDQVMYQVIETCIGSIFDTISKLDQKVKLSPHLVTDRELSDLTMLKNGELLKEFIEFILPDYLQSPEGIIKIGQYLLSINQYNHVVLVAERGRIRLEKLKKEQVEKEQLQQKLAFLSKEIESIEKVSGYSDEKRGDLVQLEKEFSVYKMYPTYYSMNKREFSKHNLDIATLRIKSILEMKDASKGVLNIQSHLDDTLKTLLDPNHIYQLAVLLQKTEIDTALVYGERCQRFITDLEILREVRLPLTLRIKELEGEETTLRLDGRTISEEKKTELEQLLENTKSLPEFPFFSELTNRNEYDRLNLQVAQMMITCVLEKKSKLSTSKDQSQKDRLNQQVSALIIMCLEKFKDPKYLLELEKHLLLSREDKVVIQIANQIFNRCDEIENQRIQRVLLEKKEKETTDDLEKSKIGEQIKKLPTFPYYASLTIENQYDETIYDAAEQLMSFLLDNISFIDEKLRKSKLFNIKNIEDEQLIKDREETEKLVTESLSNCLRFVRSPSLVCKFANALGAKRESLYLEISKHIHPIIIEKHKQAMEIKQHQFLIETLNLELSDLSKMKKEMPESDIELLQSTTDRMKTIQFPYLDQWVRSSHYNSQLISNGIQLLLKNKQEYQSPKTTTISKNELANLVKLNQENFIEQFKLLSQYLEDPKTFTQILTLLRVSNDFENVTEVGKLAFAKLKLFREHQNKVKELNENKKLLVEERDQLNKQRRRLSTEKHLSLREITITEHLNSLLEPYYIANLDSLALIIGSVLIEANTCERSEFEIKVSSKAFENQFKYISEQRKRINDNISQTIKLVVENIESIEDLLKFTNDLYSKKEYLLVLQVGTIIEASLEQKKNAIEHKENLLKEIKELQGKYLHSQNPKDREKIQAFIDQNQQEYDSITLDHTYEVNKELTIQITKLMIESASIEDQGDILREQLILSFKNTTSPLDWDRIRNISNEEEWAETKKELVIYIMKREENINSKIELLLKDLLFEEAIQIFPHPSSDNDQELDIQLNLLVSLYDAVDQHAFHLINGVIPIIQRFAKRCYIEWKYEKLDILYDSLQKRFPKEIISIFTIAIDMMLVNILQSQYPLFLNMMKSMKNRLVATLGLDGLWEDFLAGFRKNYKSKKRLIQMISLIGDSVWQINVNPNSATGKQIAKRTLPQSSQSVHKKIKVSAPTPSLTGVPKKLSAKKSVDDDEEFDENENENGYEDENENENGYENENEEQEELEATDEE</sequence>
<dbReference type="InParanoid" id="Q54I73"/>
<dbReference type="IntAct" id="Q54I73">
    <property type="interactions" value="1"/>
</dbReference>
<comment type="caution">
    <text evidence="3">The sequence shown here is derived from an EMBL/GenBank/DDBJ whole genome shotgun (WGS) entry which is preliminary data.</text>
</comment>
<feature type="compositionally biased region" description="Acidic residues" evidence="2">
    <location>
        <begin position="1431"/>
        <end position="1471"/>
    </location>
</feature>
<dbReference type="GeneID" id="8626889"/>
<evidence type="ECO:0000313" key="3">
    <source>
        <dbReference type="EMBL" id="EAL62997.1"/>
    </source>
</evidence>
<evidence type="ECO:0000256" key="2">
    <source>
        <dbReference type="SAM" id="MobiDB-lite"/>
    </source>
</evidence>
<proteinExistence type="predicted"/>
<feature type="coiled-coil region" evidence="1">
    <location>
        <begin position="931"/>
        <end position="965"/>
    </location>
</feature>
<dbReference type="AlphaFoldDB" id="Q54I73"/>
<dbReference type="dictyBase" id="DDB_G0288947"/>
<dbReference type="EMBL" id="AAFI02000126">
    <property type="protein sequence ID" value="EAL62997.1"/>
    <property type="molecule type" value="Genomic_DNA"/>
</dbReference>
<evidence type="ECO:0000256" key="1">
    <source>
        <dbReference type="SAM" id="Coils"/>
    </source>
</evidence>
<feature type="coiled-coil region" evidence="1">
    <location>
        <begin position="346"/>
        <end position="373"/>
    </location>
</feature>
<feature type="region of interest" description="Disordered" evidence="2">
    <location>
        <begin position="1395"/>
        <end position="1471"/>
    </location>
</feature>
<dbReference type="KEGG" id="ddi:DDB_G0288947"/>
<dbReference type="VEuPathDB" id="AmoebaDB:DDB_G0288947"/>
<keyword evidence="4" id="KW-1185">Reference proteome</keyword>
<accession>Q54I73</accession>
<reference evidence="3 4" key="1">
    <citation type="journal article" date="2005" name="Nature">
        <title>The genome of the social amoeba Dictyostelium discoideum.</title>
        <authorList>
            <consortium name="The Dictyostelium discoideum Sequencing Consortium"/>
            <person name="Eichinger L."/>
            <person name="Pachebat J.A."/>
            <person name="Glockner G."/>
            <person name="Rajandream M.A."/>
            <person name="Sucgang R."/>
            <person name="Berriman M."/>
            <person name="Song J."/>
            <person name="Olsen R."/>
            <person name="Szafranski K."/>
            <person name="Xu Q."/>
            <person name="Tunggal B."/>
            <person name="Kummerfeld S."/>
            <person name="Madera M."/>
            <person name="Konfortov B.A."/>
            <person name="Rivero F."/>
            <person name="Bankier A.T."/>
            <person name="Lehmann R."/>
            <person name="Hamlin N."/>
            <person name="Davies R."/>
            <person name="Gaudet P."/>
            <person name="Fey P."/>
            <person name="Pilcher K."/>
            <person name="Chen G."/>
            <person name="Saunders D."/>
            <person name="Sodergren E."/>
            <person name="Davis P."/>
            <person name="Kerhornou A."/>
            <person name="Nie X."/>
            <person name="Hall N."/>
            <person name="Anjard C."/>
            <person name="Hemphill L."/>
            <person name="Bason N."/>
            <person name="Farbrother P."/>
            <person name="Desany B."/>
            <person name="Just E."/>
            <person name="Morio T."/>
            <person name="Rost R."/>
            <person name="Churcher C."/>
            <person name="Cooper J."/>
            <person name="Haydock S."/>
            <person name="van Driessche N."/>
            <person name="Cronin A."/>
            <person name="Goodhead I."/>
            <person name="Muzny D."/>
            <person name="Mourier T."/>
            <person name="Pain A."/>
            <person name="Lu M."/>
            <person name="Harper D."/>
            <person name="Lindsay R."/>
            <person name="Hauser H."/>
            <person name="James K."/>
            <person name="Quiles M."/>
            <person name="Madan Babu M."/>
            <person name="Saito T."/>
            <person name="Buchrieser C."/>
            <person name="Wardroper A."/>
            <person name="Felder M."/>
            <person name="Thangavelu M."/>
            <person name="Johnson D."/>
            <person name="Knights A."/>
            <person name="Loulseged H."/>
            <person name="Mungall K."/>
            <person name="Oliver K."/>
            <person name="Price C."/>
            <person name="Quail M.A."/>
            <person name="Urushihara H."/>
            <person name="Hernandez J."/>
            <person name="Rabbinowitsch E."/>
            <person name="Steffen D."/>
            <person name="Sanders M."/>
            <person name="Ma J."/>
            <person name="Kohara Y."/>
            <person name="Sharp S."/>
            <person name="Simmonds M."/>
            <person name="Spiegler S."/>
            <person name="Tivey A."/>
            <person name="Sugano S."/>
            <person name="White B."/>
            <person name="Walker D."/>
            <person name="Woodward J."/>
            <person name="Winckler T."/>
            <person name="Tanaka Y."/>
            <person name="Shaulsky G."/>
            <person name="Schleicher M."/>
            <person name="Weinstock G."/>
            <person name="Rosenthal A."/>
            <person name="Cox E.C."/>
            <person name="Chisholm R.L."/>
            <person name="Gibbs R."/>
            <person name="Loomis W.F."/>
            <person name="Platzer M."/>
            <person name="Kay R.R."/>
            <person name="Williams J."/>
            <person name="Dear P.H."/>
            <person name="Noegel A.A."/>
            <person name="Barrell B."/>
            <person name="Kuspa A."/>
        </authorList>
    </citation>
    <scope>NUCLEOTIDE SEQUENCE [LARGE SCALE GENOMIC DNA]</scope>
    <source>
        <strain evidence="3 4">AX4</strain>
    </source>
</reference>
<name>Q54I73_DICDI</name>
<dbReference type="SMR" id="Q54I73"/>
<keyword evidence="1" id="KW-0175">Coiled coil</keyword>
<evidence type="ECO:0000313" key="4">
    <source>
        <dbReference type="Proteomes" id="UP000002195"/>
    </source>
</evidence>
<dbReference type="HOGENOM" id="CLU_250208_0_0_1"/>
<dbReference type="PhylomeDB" id="Q54I73"/>
<organism evidence="3 4">
    <name type="scientific">Dictyostelium discoideum</name>
    <name type="common">Social amoeba</name>
    <dbReference type="NCBI Taxonomy" id="44689"/>
    <lineage>
        <taxon>Eukaryota</taxon>
        <taxon>Amoebozoa</taxon>
        <taxon>Evosea</taxon>
        <taxon>Eumycetozoa</taxon>
        <taxon>Dictyostelia</taxon>
        <taxon>Dictyosteliales</taxon>
        <taxon>Dictyosteliaceae</taxon>
        <taxon>Dictyostelium</taxon>
    </lineage>
</organism>
<dbReference type="PANTHER" id="PTHR21533:SF19">
    <property type="entry name" value="LEUCINE-RICH PROTEIN"/>
    <property type="match status" value="1"/>
</dbReference>
<dbReference type="STRING" id="44689.Q54I73"/>
<dbReference type="GlyGen" id="Q54I73">
    <property type="glycosylation" value="1 site"/>
</dbReference>
<feature type="coiled-coil region" evidence="1">
    <location>
        <begin position="1080"/>
        <end position="1107"/>
    </location>
</feature>
<dbReference type="PANTHER" id="PTHR21533">
    <property type="entry name" value="LEUCINE-RICH PROTEIN"/>
    <property type="match status" value="1"/>
</dbReference>
<dbReference type="Proteomes" id="UP000002195">
    <property type="component" value="Unassembled WGS sequence"/>
</dbReference>
<dbReference type="OMA" id="KRCYQEW"/>
<dbReference type="RefSeq" id="XP_636506.1">
    <property type="nucleotide sequence ID" value="XM_631414.1"/>
</dbReference>